<dbReference type="OrthoDB" id="9809066at2"/>
<proteinExistence type="predicted"/>
<accession>A0A0M4QPV2</accession>
<dbReference type="EMBL" id="MPJC01000014">
    <property type="protein sequence ID" value="OKA19017.1"/>
    <property type="molecule type" value="Genomic_DNA"/>
</dbReference>
<comment type="caution">
    <text evidence="3">The sequence shown here is derived from an EMBL/GenBank/DDBJ whole genome shotgun (WGS) entry which is preliminary data.</text>
</comment>
<gene>
    <name evidence="2" type="ORF">BOH73_17915</name>
    <name evidence="3" type="ORF">BOH74_16020</name>
</gene>
<sequence length="263" mass="28320">MSNTRLASGLLLTFALAPATAVLADNPDIANKSNNPLNLAPGMNLQDYYTPQVYDSNIHTNDALLRGTLPVAPSDFIGVPQLLRATLPISTRPDPKSGYSTGIGDLNLFDIFLLKTDGVQLGIGPQITAPTAEHDELGTGKWQAGLAAVAIDASPRGLLGALVQYQSSFAGDSDRQHVESATFQPFIIHNLPKGWYLRSTGTWTYDLKNNTHYIPVGLGIGKAWKAGSNILNAYVEPQWTVERKGDDLPQFTLFAGINVTFGK</sequence>
<evidence type="ECO:0000313" key="2">
    <source>
        <dbReference type="EMBL" id="OKA19017.1"/>
    </source>
</evidence>
<evidence type="ECO:0000313" key="3">
    <source>
        <dbReference type="EMBL" id="OKA20850.1"/>
    </source>
</evidence>
<name>A0A0M4QPV2_9PSED</name>
<evidence type="ECO:0000313" key="4">
    <source>
        <dbReference type="Proteomes" id="UP000185990"/>
    </source>
</evidence>
<feature type="signal peptide" evidence="1">
    <location>
        <begin position="1"/>
        <end position="24"/>
    </location>
</feature>
<dbReference type="KEGG" id="ppsy:AOC04_05865"/>
<evidence type="ECO:0008006" key="6">
    <source>
        <dbReference type="Google" id="ProtNLM"/>
    </source>
</evidence>
<dbReference type="RefSeq" id="WP_060691577.1">
    <property type="nucleotide sequence ID" value="NZ_CP012676.1"/>
</dbReference>
<accession>A0A1Q4KE72</accession>
<keyword evidence="5" id="KW-1185">Reference proteome</keyword>
<evidence type="ECO:0000313" key="5">
    <source>
        <dbReference type="Proteomes" id="UP000186677"/>
    </source>
</evidence>
<dbReference type="EMBL" id="MPJD01000025">
    <property type="protein sequence ID" value="OKA20850.1"/>
    <property type="molecule type" value="Genomic_DNA"/>
</dbReference>
<reference evidence="2 5" key="2">
    <citation type="submission" date="2016-11" db="EMBL/GenBank/DDBJ databases">
        <title>Draft genome of Pseudomonas versuta A4R1.5.</title>
        <authorList>
            <person name="See-Too W.-S."/>
        </authorList>
    </citation>
    <scope>NUCLEOTIDE SEQUENCE [LARGE SCALE GENOMIC DNA]</scope>
    <source>
        <strain evidence="2 5">A4R1.5</strain>
    </source>
</reference>
<feature type="chain" id="PRO_5005800451" description="Neuromedin U" evidence="1">
    <location>
        <begin position="25"/>
        <end position="263"/>
    </location>
</feature>
<evidence type="ECO:0000256" key="1">
    <source>
        <dbReference type="SAM" id="SignalP"/>
    </source>
</evidence>
<reference evidence="3 4" key="1">
    <citation type="submission" date="2016-11" db="EMBL/GenBank/DDBJ databases">
        <title>Draft genome of Pseudomonas versuta A4R1.12.</title>
        <authorList>
            <person name="See-Too W.-S."/>
        </authorList>
    </citation>
    <scope>NUCLEOTIDE SEQUENCE [LARGE SCALE GENOMIC DNA]</scope>
    <source>
        <strain evidence="3 4">A4R1.12</strain>
    </source>
</reference>
<dbReference type="AlphaFoldDB" id="A0A0M4QPV2"/>
<protein>
    <recommendedName>
        <fullName evidence="6">Neuromedin U</fullName>
    </recommendedName>
</protein>
<organism evidence="3 4">
    <name type="scientific">Pseudomonas versuta</name>
    <dbReference type="NCBI Taxonomy" id="1788301"/>
    <lineage>
        <taxon>Bacteria</taxon>
        <taxon>Pseudomonadati</taxon>
        <taxon>Pseudomonadota</taxon>
        <taxon>Gammaproteobacteria</taxon>
        <taxon>Pseudomonadales</taxon>
        <taxon>Pseudomonadaceae</taxon>
        <taxon>Pseudomonas</taxon>
    </lineage>
</organism>
<dbReference type="Proteomes" id="UP000186677">
    <property type="component" value="Unassembled WGS sequence"/>
</dbReference>
<dbReference type="Proteomes" id="UP000185990">
    <property type="component" value="Unassembled WGS sequence"/>
</dbReference>
<keyword evidence="1" id="KW-0732">Signal</keyword>